<comment type="caution">
    <text evidence="2">The sequence shown here is derived from an EMBL/GenBank/DDBJ whole genome shotgun (WGS) entry which is preliminary data.</text>
</comment>
<accession>A0ABS4XAC0</accession>
<proteinExistence type="predicted"/>
<dbReference type="Pfam" id="PF04392">
    <property type="entry name" value="ABC_sub_bind"/>
    <property type="match status" value="1"/>
</dbReference>
<reference evidence="2 3" key="1">
    <citation type="submission" date="2021-03" db="EMBL/GenBank/DDBJ databases">
        <title>Sequencing the genomes of 1000 actinobacteria strains.</title>
        <authorList>
            <person name="Klenk H.-P."/>
        </authorList>
    </citation>
    <scope>NUCLEOTIDE SEQUENCE [LARGE SCALE GENOMIC DNA]</scope>
    <source>
        <strain evidence="2 3">DSM 15797</strain>
    </source>
</reference>
<dbReference type="PANTHER" id="PTHR35271:SF1">
    <property type="entry name" value="ABC TRANSPORTER, SUBSTRATE-BINDING LIPOPROTEIN"/>
    <property type="match status" value="1"/>
</dbReference>
<name>A0ABS4XAC0_9MICC</name>
<gene>
    <name evidence="2" type="ORF">JOF47_000925</name>
</gene>
<evidence type="ECO:0000313" key="2">
    <source>
        <dbReference type="EMBL" id="MBP2385414.1"/>
    </source>
</evidence>
<evidence type="ECO:0000313" key="3">
    <source>
        <dbReference type="Proteomes" id="UP001296993"/>
    </source>
</evidence>
<evidence type="ECO:0000256" key="1">
    <source>
        <dbReference type="SAM" id="SignalP"/>
    </source>
</evidence>
<dbReference type="InterPro" id="IPR007487">
    <property type="entry name" value="ABC_transpt-TYRBP-like"/>
</dbReference>
<dbReference type="EMBL" id="JAGIOF010000001">
    <property type="protein sequence ID" value="MBP2385414.1"/>
    <property type="molecule type" value="Genomic_DNA"/>
</dbReference>
<dbReference type="Proteomes" id="UP001296993">
    <property type="component" value="Unassembled WGS sequence"/>
</dbReference>
<dbReference type="RefSeq" id="WP_209996231.1">
    <property type="nucleotide sequence ID" value="NZ_BAAAJY010000021.1"/>
</dbReference>
<dbReference type="PANTHER" id="PTHR35271">
    <property type="entry name" value="ABC TRANSPORTER, SUBSTRATE-BINDING LIPOPROTEIN-RELATED"/>
    <property type="match status" value="1"/>
</dbReference>
<dbReference type="InterPro" id="IPR028082">
    <property type="entry name" value="Peripla_BP_I"/>
</dbReference>
<dbReference type="Gene3D" id="3.40.50.2300">
    <property type="match status" value="2"/>
</dbReference>
<sequence>MKLFKSAQIAAGLAATALVLSACGGSTPEPGASGAASSPAAEGPVVIGIGQYVSHPSLDAVVTGFKKGMADAGYTGDDKVKYDFANAQADQANNTAMIGKFAADKDMDLVLAVATPTAQAAAQAVTTIPVLFSAVTDPLAAKLVQSLEAPGGNVTGTSDKNPVKEQLELLKKIKPEAKTVGIVYSSGEVNSQVQVEWAKEAAAELGLTIEAKAISASSEVQQAAAGLNVDAFYVPTDNAVVSALEGLLQVSQDKKIPVISADGESVKRGATATYGLNYEKLGEQTAAMAVKLLKGEAKPETMPVETITKVELYINTAAAEKIGLTFPADVLSEAVETYTK</sequence>
<keyword evidence="3" id="KW-1185">Reference proteome</keyword>
<organism evidence="2 3">
    <name type="scientific">Paeniglutamicibacter kerguelensis</name>
    <dbReference type="NCBI Taxonomy" id="254788"/>
    <lineage>
        <taxon>Bacteria</taxon>
        <taxon>Bacillati</taxon>
        <taxon>Actinomycetota</taxon>
        <taxon>Actinomycetes</taxon>
        <taxon>Micrococcales</taxon>
        <taxon>Micrococcaceae</taxon>
        <taxon>Paeniglutamicibacter</taxon>
    </lineage>
</organism>
<dbReference type="CDD" id="cd06325">
    <property type="entry name" value="PBP1_ABC_unchar_transporter"/>
    <property type="match status" value="1"/>
</dbReference>
<feature type="chain" id="PRO_5045599654" evidence="1">
    <location>
        <begin position="23"/>
        <end position="340"/>
    </location>
</feature>
<dbReference type="SUPFAM" id="SSF53822">
    <property type="entry name" value="Periplasmic binding protein-like I"/>
    <property type="match status" value="1"/>
</dbReference>
<feature type="signal peptide" evidence="1">
    <location>
        <begin position="1"/>
        <end position="22"/>
    </location>
</feature>
<dbReference type="PROSITE" id="PS51257">
    <property type="entry name" value="PROKAR_LIPOPROTEIN"/>
    <property type="match status" value="1"/>
</dbReference>
<protein>
    <submittedName>
        <fullName evidence="2">ABC transport system substrate-binding protein</fullName>
    </submittedName>
</protein>
<keyword evidence="1" id="KW-0732">Signal</keyword>